<feature type="signal peptide" evidence="1">
    <location>
        <begin position="1"/>
        <end position="22"/>
    </location>
</feature>
<dbReference type="EMBL" id="LJTC01000015">
    <property type="protein sequence ID" value="KPM80766.1"/>
    <property type="molecule type" value="Genomic_DNA"/>
</dbReference>
<evidence type="ECO:0000313" key="2">
    <source>
        <dbReference type="EMBL" id="KPM80766.1"/>
    </source>
</evidence>
<keyword evidence="1" id="KW-0732">Signal</keyword>
<gene>
    <name evidence="2" type="ORF">AOG27_18860</name>
</gene>
<accession>A0A0P7DJP1</accession>
<reference evidence="2 3" key="1">
    <citation type="submission" date="2015-09" db="EMBL/GenBank/DDBJ databases">
        <title>Draft Genome Sequence of Pseudoalteromonas lipolytica UCD-48B.</title>
        <authorList>
            <person name="Krusor M."/>
            <person name="Coil D.A."/>
            <person name="Lang J.M."/>
            <person name="Eisen J.A."/>
            <person name="Alexiev A."/>
        </authorList>
    </citation>
    <scope>NUCLEOTIDE SEQUENCE [LARGE SCALE GENOMIC DNA]</scope>
    <source>
        <strain evidence="2 3">UCD-48B</strain>
    </source>
</reference>
<dbReference type="AlphaFoldDB" id="A0A0P7DJP1"/>
<feature type="chain" id="PRO_5006137894" description="DUF3261 domain-containing protein" evidence="1">
    <location>
        <begin position="23"/>
        <end position="183"/>
    </location>
</feature>
<dbReference type="STRING" id="570156.AOG27_18860"/>
<dbReference type="PATRIC" id="fig|570156.3.peg.1697"/>
<comment type="caution">
    <text evidence="2">The sequence shown here is derived from an EMBL/GenBank/DDBJ whole genome shotgun (WGS) entry which is preliminary data.</text>
</comment>
<name>A0A0P7DJP1_9GAMM</name>
<dbReference type="PROSITE" id="PS51257">
    <property type="entry name" value="PROKAR_LIPOPROTEIN"/>
    <property type="match status" value="1"/>
</dbReference>
<evidence type="ECO:0000256" key="1">
    <source>
        <dbReference type="SAM" id="SignalP"/>
    </source>
</evidence>
<dbReference type="RefSeq" id="WP_054554544.1">
    <property type="nucleotide sequence ID" value="NZ_LJTC01000015.1"/>
</dbReference>
<evidence type="ECO:0008006" key="4">
    <source>
        <dbReference type="Google" id="ProtNLM"/>
    </source>
</evidence>
<dbReference type="Proteomes" id="UP000050378">
    <property type="component" value="Unassembled WGS sequence"/>
</dbReference>
<evidence type="ECO:0000313" key="3">
    <source>
        <dbReference type="Proteomes" id="UP000050378"/>
    </source>
</evidence>
<dbReference type="InterPro" id="IPR021675">
    <property type="entry name" value="DUF3261"/>
</dbReference>
<organism evidence="2 3">
    <name type="scientific">Pseudoalteromonas lipolytica</name>
    <dbReference type="NCBI Taxonomy" id="570156"/>
    <lineage>
        <taxon>Bacteria</taxon>
        <taxon>Pseudomonadati</taxon>
        <taxon>Pseudomonadota</taxon>
        <taxon>Gammaproteobacteria</taxon>
        <taxon>Alteromonadales</taxon>
        <taxon>Pseudoalteromonadaceae</taxon>
        <taxon>Pseudoalteromonas</taxon>
    </lineage>
</organism>
<protein>
    <recommendedName>
        <fullName evidence="4">DUF3261 domain-containing protein</fullName>
    </recommendedName>
</protein>
<dbReference type="Pfam" id="PF11659">
    <property type="entry name" value="DUF3261"/>
    <property type="match status" value="1"/>
</dbReference>
<sequence>MSRLTRSLLLSLSILVASCASEFAVKTGVDLAPNAGIYLLDPPPSLVADNWQQVLEVRHGDEQHTLLAQLSLNSETGINLAVMTAQGMPIFQLEKAPQGPIKSEKMLPINAVDPRYILADIMLVHWPVTVLNSQLYGLSLVEQGSTRRLYQGEQLISEIRYLGGATELVNFQRDYKIKFQRVN</sequence>
<proteinExistence type="predicted"/>
<dbReference type="OrthoDB" id="6228084at2"/>